<evidence type="ECO:0000313" key="1">
    <source>
        <dbReference type="EMBL" id="GJU07228.1"/>
    </source>
</evidence>
<protein>
    <submittedName>
        <fullName evidence="1">Retrovirus-related pol polyprotein from transposon TNT 1-94</fullName>
    </submittedName>
</protein>
<evidence type="ECO:0000313" key="2">
    <source>
        <dbReference type="Proteomes" id="UP001151760"/>
    </source>
</evidence>
<dbReference type="Proteomes" id="UP001151760">
    <property type="component" value="Unassembled WGS sequence"/>
</dbReference>
<comment type="caution">
    <text evidence="1">The sequence shown here is derived from an EMBL/GenBank/DDBJ whole genome shotgun (WGS) entry which is preliminary data.</text>
</comment>
<sequence length="480" mass="54752">MKKVQRLLSMTDSDERKHVLYYTHVDLHYVEDQRKNFLSKFNTLNLELSSCNKVTLDQLITEQAHGNIVRALGGRGKKKNTISLKEVLFSKAAESPSETILGITSDFEFECDNLEHLPLLPKLIEAEPIGTSGDVLTLADLTLTPAVSDEIKKVPDKRSTNHLTKEHPEQAAIKKTLATLKAQSSQGSSLRKEHMIPKPFIDCKYCGFNDHHSDKITYRDPSLSREMGRQLMMYSEEDLLISATSMLAKAFRVFNIKRQEMKETCHVTFSEDDEAISKSITEGDEINFNENRSFPDDEFFIPRNKISQCSGNDDYFTYVPAHDPFSSNNISIPDKDQTSTIIKPVSNVESSQTIISPSAKVFVNPPVLQDRLSREKHIELIEPKKLIEALEEEGWIIAMQEKMNQFERNKIWTLVPIPYGKTIIGSKWIWKNKMDEHGVVVKNKARLEAIRIFLAYAAYMGFVVFQMDVKISFLNGKILE</sequence>
<reference evidence="1" key="2">
    <citation type="submission" date="2022-01" db="EMBL/GenBank/DDBJ databases">
        <authorList>
            <person name="Yamashiro T."/>
            <person name="Shiraishi A."/>
            <person name="Satake H."/>
            <person name="Nakayama K."/>
        </authorList>
    </citation>
    <scope>NUCLEOTIDE SEQUENCE</scope>
</reference>
<name>A0ABQ5J6R0_9ASTR</name>
<reference evidence="1" key="1">
    <citation type="journal article" date="2022" name="Int. J. Mol. Sci.">
        <title>Draft Genome of Tanacetum Coccineum: Genomic Comparison of Closely Related Tanacetum-Family Plants.</title>
        <authorList>
            <person name="Yamashiro T."/>
            <person name="Shiraishi A."/>
            <person name="Nakayama K."/>
            <person name="Satake H."/>
        </authorList>
    </citation>
    <scope>NUCLEOTIDE SEQUENCE</scope>
</reference>
<keyword evidence="2" id="KW-1185">Reference proteome</keyword>
<gene>
    <name evidence="1" type="ORF">Tco_1123658</name>
</gene>
<organism evidence="1 2">
    <name type="scientific">Tanacetum coccineum</name>
    <dbReference type="NCBI Taxonomy" id="301880"/>
    <lineage>
        <taxon>Eukaryota</taxon>
        <taxon>Viridiplantae</taxon>
        <taxon>Streptophyta</taxon>
        <taxon>Embryophyta</taxon>
        <taxon>Tracheophyta</taxon>
        <taxon>Spermatophyta</taxon>
        <taxon>Magnoliopsida</taxon>
        <taxon>eudicotyledons</taxon>
        <taxon>Gunneridae</taxon>
        <taxon>Pentapetalae</taxon>
        <taxon>asterids</taxon>
        <taxon>campanulids</taxon>
        <taxon>Asterales</taxon>
        <taxon>Asteraceae</taxon>
        <taxon>Asteroideae</taxon>
        <taxon>Anthemideae</taxon>
        <taxon>Anthemidinae</taxon>
        <taxon>Tanacetum</taxon>
    </lineage>
</organism>
<dbReference type="EMBL" id="BQNB010021517">
    <property type="protein sequence ID" value="GJU07228.1"/>
    <property type="molecule type" value="Genomic_DNA"/>
</dbReference>
<proteinExistence type="predicted"/>
<accession>A0ABQ5J6R0</accession>